<organism evidence="1 2">
    <name type="scientific">Streptomyces bullii</name>
    <dbReference type="NCBI Taxonomy" id="349910"/>
    <lineage>
        <taxon>Bacteria</taxon>
        <taxon>Bacillati</taxon>
        <taxon>Actinomycetota</taxon>
        <taxon>Actinomycetes</taxon>
        <taxon>Kitasatosporales</taxon>
        <taxon>Streptomycetaceae</taxon>
        <taxon>Streptomyces</taxon>
    </lineage>
</organism>
<gene>
    <name evidence="1" type="ORF">ACFPZJ_19120</name>
</gene>
<proteinExistence type="predicted"/>
<keyword evidence="2" id="KW-1185">Reference proteome</keyword>
<evidence type="ECO:0000313" key="2">
    <source>
        <dbReference type="Proteomes" id="UP001596154"/>
    </source>
</evidence>
<reference evidence="2" key="1">
    <citation type="journal article" date="2019" name="Int. J. Syst. Evol. Microbiol.">
        <title>The Global Catalogue of Microorganisms (GCM) 10K type strain sequencing project: providing services to taxonomists for standard genome sequencing and annotation.</title>
        <authorList>
            <consortium name="The Broad Institute Genomics Platform"/>
            <consortium name="The Broad Institute Genome Sequencing Center for Infectious Disease"/>
            <person name="Wu L."/>
            <person name="Ma J."/>
        </authorList>
    </citation>
    <scope>NUCLEOTIDE SEQUENCE [LARGE SCALE GENOMIC DNA]</scope>
    <source>
        <strain evidence="2">CGMCC 4.7248</strain>
    </source>
</reference>
<protein>
    <submittedName>
        <fullName evidence="1">Uncharacterized protein</fullName>
    </submittedName>
</protein>
<comment type="caution">
    <text evidence="1">The sequence shown here is derived from an EMBL/GenBank/DDBJ whole genome shotgun (WGS) entry which is preliminary data.</text>
</comment>
<dbReference type="Proteomes" id="UP001596154">
    <property type="component" value="Unassembled WGS sequence"/>
</dbReference>
<sequence>MSTATDLIVETANPELLDATVKQLGPAVVVDDTFDGTTCRVRVFGDPGFIKFALTQQGYGKIVGEEPVT</sequence>
<dbReference type="EMBL" id="JBHSNY010000006">
    <property type="protein sequence ID" value="MFC5635866.1"/>
    <property type="molecule type" value="Genomic_DNA"/>
</dbReference>
<name>A0ABW0UVC6_9ACTN</name>
<accession>A0ABW0UVC6</accession>
<dbReference type="RefSeq" id="WP_381022806.1">
    <property type="nucleotide sequence ID" value="NZ_JBHSNY010000006.1"/>
</dbReference>
<evidence type="ECO:0000313" key="1">
    <source>
        <dbReference type="EMBL" id="MFC5635866.1"/>
    </source>
</evidence>